<gene>
    <name evidence="2" type="ORF">GLAREA_02139</name>
</gene>
<dbReference type="Proteomes" id="UP000016922">
    <property type="component" value="Unassembled WGS sequence"/>
</dbReference>
<reference evidence="2 3" key="1">
    <citation type="journal article" date="2013" name="BMC Genomics">
        <title>Genomics-driven discovery of the pneumocandin biosynthetic gene cluster in the fungus Glarea lozoyensis.</title>
        <authorList>
            <person name="Chen L."/>
            <person name="Yue Q."/>
            <person name="Zhang X."/>
            <person name="Xiang M."/>
            <person name="Wang C."/>
            <person name="Li S."/>
            <person name="Che Y."/>
            <person name="Ortiz-Lopez F.J."/>
            <person name="Bills G.F."/>
            <person name="Liu X."/>
            <person name="An Z."/>
        </authorList>
    </citation>
    <scope>NUCLEOTIDE SEQUENCE [LARGE SCALE GENOMIC DNA]</scope>
    <source>
        <strain evidence="3">ATCC 20868 / MF5171</strain>
    </source>
</reference>
<dbReference type="HOGENOM" id="CLU_1349050_0_0_1"/>
<feature type="compositionally biased region" description="Basic and acidic residues" evidence="1">
    <location>
        <begin position="16"/>
        <end position="46"/>
    </location>
</feature>
<evidence type="ECO:0000313" key="3">
    <source>
        <dbReference type="Proteomes" id="UP000016922"/>
    </source>
</evidence>
<proteinExistence type="predicted"/>
<feature type="compositionally biased region" description="Basic and acidic residues" evidence="1">
    <location>
        <begin position="69"/>
        <end position="79"/>
    </location>
</feature>
<evidence type="ECO:0000313" key="2">
    <source>
        <dbReference type="EMBL" id="EPE26227.1"/>
    </source>
</evidence>
<keyword evidence="3" id="KW-1185">Reference proteome</keyword>
<accession>S3CIB5</accession>
<feature type="compositionally biased region" description="Acidic residues" evidence="1">
    <location>
        <begin position="1"/>
        <end position="15"/>
    </location>
</feature>
<dbReference type="AlphaFoldDB" id="S3CIB5"/>
<feature type="region of interest" description="Disordered" evidence="1">
    <location>
        <begin position="1"/>
        <end position="81"/>
    </location>
</feature>
<sequence length="203" mass="23464">MDDYTDGYGEDPDYQWEEHGDREHRVYGAEKREDSEARREEHERQTAKARKGRKDGKTRQKKAITGTAEKFRARDKLENPQEAANTEYSLHYRQSQNGPDTSYHSSASEPRHHITADIYRQQEGLQTRQTFHHIGNDLMQVPLDGGSHLQQYQAFPPVATFNPNGAGTIHYQQMRDENDQIIDNGLAVVTGVDEVEWKGKYLY</sequence>
<feature type="compositionally biased region" description="Basic residues" evidence="1">
    <location>
        <begin position="47"/>
        <end position="62"/>
    </location>
</feature>
<protein>
    <submittedName>
        <fullName evidence="2">Uncharacterized protein</fullName>
    </submittedName>
</protein>
<dbReference type="EMBL" id="KE145371">
    <property type="protein sequence ID" value="EPE26227.1"/>
    <property type="molecule type" value="Genomic_DNA"/>
</dbReference>
<dbReference type="KEGG" id="glz:GLAREA_02139"/>
<evidence type="ECO:0000256" key="1">
    <source>
        <dbReference type="SAM" id="MobiDB-lite"/>
    </source>
</evidence>
<organism evidence="2 3">
    <name type="scientific">Glarea lozoyensis (strain ATCC 20868 / MF5171)</name>
    <dbReference type="NCBI Taxonomy" id="1116229"/>
    <lineage>
        <taxon>Eukaryota</taxon>
        <taxon>Fungi</taxon>
        <taxon>Dikarya</taxon>
        <taxon>Ascomycota</taxon>
        <taxon>Pezizomycotina</taxon>
        <taxon>Leotiomycetes</taxon>
        <taxon>Helotiales</taxon>
        <taxon>Helotiaceae</taxon>
        <taxon>Glarea</taxon>
    </lineage>
</organism>
<dbReference type="RefSeq" id="XP_008087546.1">
    <property type="nucleotide sequence ID" value="XM_008089355.1"/>
</dbReference>
<name>S3CIB5_GLAL2</name>
<dbReference type="GeneID" id="19461197"/>